<evidence type="ECO:0000313" key="8">
    <source>
        <dbReference type="Proteomes" id="UP001152759"/>
    </source>
</evidence>
<dbReference type="Pfam" id="PF00916">
    <property type="entry name" value="Sulfate_transp"/>
    <property type="match status" value="1"/>
</dbReference>
<comment type="subcellular location">
    <subcellularLocation>
        <location evidence="1">Membrane</location>
        <topology evidence="1">Multi-pass membrane protein</topology>
    </subcellularLocation>
</comment>
<evidence type="ECO:0000256" key="5">
    <source>
        <dbReference type="SAM" id="Phobius"/>
    </source>
</evidence>
<evidence type="ECO:0000256" key="1">
    <source>
        <dbReference type="ARBA" id="ARBA00004141"/>
    </source>
</evidence>
<dbReference type="InterPro" id="IPR002645">
    <property type="entry name" value="STAS_dom"/>
</dbReference>
<feature type="transmembrane region" description="Helical" evidence="5">
    <location>
        <begin position="355"/>
        <end position="376"/>
    </location>
</feature>
<feature type="transmembrane region" description="Helical" evidence="5">
    <location>
        <begin position="184"/>
        <end position="202"/>
    </location>
</feature>
<dbReference type="Gene3D" id="3.30.750.24">
    <property type="entry name" value="STAS domain"/>
    <property type="match status" value="1"/>
</dbReference>
<name>A0A9P0A2C8_BEMTA</name>
<dbReference type="EMBL" id="OU963863">
    <property type="protein sequence ID" value="CAH0384288.1"/>
    <property type="molecule type" value="Genomic_DNA"/>
</dbReference>
<evidence type="ECO:0000259" key="6">
    <source>
        <dbReference type="PROSITE" id="PS50801"/>
    </source>
</evidence>
<feature type="transmembrane region" description="Helical" evidence="5">
    <location>
        <begin position="316"/>
        <end position="335"/>
    </location>
</feature>
<evidence type="ECO:0000256" key="2">
    <source>
        <dbReference type="ARBA" id="ARBA00022692"/>
    </source>
</evidence>
<evidence type="ECO:0000256" key="4">
    <source>
        <dbReference type="ARBA" id="ARBA00023136"/>
    </source>
</evidence>
<feature type="transmembrane region" description="Helical" evidence="5">
    <location>
        <begin position="214"/>
        <end position="237"/>
    </location>
</feature>
<feature type="transmembrane region" description="Helical" evidence="5">
    <location>
        <begin position="414"/>
        <end position="444"/>
    </location>
</feature>
<keyword evidence="8" id="KW-1185">Reference proteome</keyword>
<evidence type="ECO:0000256" key="3">
    <source>
        <dbReference type="ARBA" id="ARBA00022989"/>
    </source>
</evidence>
<feature type="transmembrane region" description="Helical" evidence="5">
    <location>
        <begin position="104"/>
        <end position="122"/>
    </location>
</feature>
<dbReference type="GO" id="GO:0016020">
    <property type="term" value="C:membrane"/>
    <property type="evidence" value="ECO:0007669"/>
    <property type="project" value="UniProtKB-SubCell"/>
</dbReference>
<organism evidence="7 8">
    <name type="scientific">Bemisia tabaci</name>
    <name type="common">Sweetpotato whitefly</name>
    <name type="synonym">Aleurodes tabaci</name>
    <dbReference type="NCBI Taxonomy" id="7038"/>
    <lineage>
        <taxon>Eukaryota</taxon>
        <taxon>Metazoa</taxon>
        <taxon>Ecdysozoa</taxon>
        <taxon>Arthropoda</taxon>
        <taxon>Hexapoda</taxon>
        <taxon>Insecta</taxon>
        <taxon>Pterygota</taxon>
        <taxon>Neoptera</taxon>
        <taxon>Paraneoptera</taxon>
        <taxon>Hemiptera</taxon>
        <taxon>Sternorrhyncha</taxon>
        <taxon>Aleyrodoidea</taxon>
        <taxon>Aleyrodidae</taxon>
        <taxon>Aleyrodinae</taxon>
        <taxon>Bemisia</taxon>
    </lineage>
</organism>
<accession>A0A9P0A2C8</accession>
<dbReference type="AlphaFoldDB" id="A0A9P0A2C8"/>
<gene>
    <name evidence="7" type="ORF">BEMITA_LOCUS3637</name>
</gene>
<dbReference type="InterPro" id="IPR036513">
    <property type="entry name" value="STAS_dom_sf"/>
</dbReference>
<keyword evidence="2 5" id="KW-0812">Transmembrane</keyword>
<feature type="transmembrane region" description="Helical" evidence="5">
    <location>
        <begin position="33"/>
        <end position="53"/>
    </location>
</feature>
<dbReference type="PROSITE" id="PS50801">
    <property type="entry name" value="STAS"/>
    <property type="match status" value="1"/>
</dbReference>
<dbReference type="SUPFAM" id="SSF52091">
    <property type="entry name" value="SpoIIaa-like"/>
    <property type="match status" value="1"/>
</dbReference>
<dbReference type="Proteomes" id="UP001152759">
    <property type="component" value="Chromosome 2"/>
</dbReference>
<dbReference type="InterPro" id="IPR001902">
    <property type="entry name" value="SLC26A/SulP_fam"/>
</dbReference>
<dbReference type="PANTHER" id="PTHR11814">
    <property type="entry name" value="SULFATE TRANSPORTER"/>
    <property type="match status" value="1"/>
</dbReference>
<dbReference type="CDD" id="cd07042">
    <property type="entry name" value="STAS_SulP_like_sulfate_transporter"/>
    <property type="match status" value="1"/>
</dbReference>
<keyword evidence="4 5" id="KW-0472">Membrane</keyword>
<dbReference type="InterPro" id="IPR011547">
    <property type="entry name" value="SLC26A/SulP_dom"/>
</dbReference>
<keyword evidence="3 5" id="KW-1133">Transmembrane helix</keyword>
<evidence type="ECO:0000313" key="7">
    <source>
        <dbReference type="EMBL" id="CAH0384288.1"/>
    </source>
</evidence>
<feature type="transmembrane region" description="Helical" evidence="5">
    <location>
        <begin position="60"/>
        <end position="84"/>
    </location>
</feature>
<feature type="domain" description="STAS" evidence="6">
    <location>
        <begin position="470"/>
        <end position="544"/>
    </location>
</feature>
<dbReference type="Pfam" id="PF01740">
    <property type="entry name" value="STAS"/>
    <property type="match status" value="1"/>
</dbReference>
<protein>
    <recommendedName>
        <fullName evidence="6">STAS domain-containing protein</fullName>
    </recommendedName>
</protein>
<sequence>MLLADTFRDTLYKRLPFLVWLPKYTMADFVPDLIAGITVGLTIMPQAIAYASLAGIHPKYGLYSACFGGWVYIFFGTIKQITIGPTSIMSILTFTYTHDTNPEMVAFLSFMAGVVVLLLGVFRLGFLVEFVSVPVVSGFSSATAVFMTSSQVKTIFGISYKSGSFLETWRRFFKHLPEYRKWDLTLGISCIIVLLFLRKIGSLNLTNNATLKRILWFISTGRNALVVLISGLIAFFFEKYHDASPFVLIGKIDSGLPKLHLPPTHTEFDGKDYDLVEMMEYLGTGIFIVPIVATINNIAVAKVFSEGKIIDASQEMIALGMTNIIGSTVYGMPVASAFSRSAVNNASGVVTPMGGLWTGTLVLLSLWFLTPFLFYIPKASLSAILICAAVFMIEVHTARLLWKNNKRDLIPAAVTFIMCLLINIEAGLIIGIFTDISMLLYYNARPRINFDRRKTTTGLEYWIFTPCSGILFPAVDFLRQTIVEHVLSQSTESSSLTYIVIECSHIHKIDITAAQGIKSLIHDLKSRGCYLIFLDPNDSITRIISGICKDEFISSPSVNQLERVLNKELDECNSIKSIQKSQEKEPEKSAVVQARF</sequence>
<proteinExistence type="predicted"/>
<dbReference type="GO" id="GO:0055085">
    <property type="term" value="P:transmembrane transport"/>
    <property type="evidence" value="ECO:0007669"/>
    <property type="project" value="InterPro"/>
</dbReference>
<reference evidence="7" key="1">
    <citation type="submission" date="2021-12" db="EMBL/GenBank/DDBJ databases">
        <authorList>
            <person name="King R."/>
        </authorList>
    </citation>
    <scope>NUCLEOTIDE SEQUENCE</scope>
</reference>
<feature type="transmembrane region" description="Helical" evidence="5">
    <location>
        <begin position="281"/>
        <end position="304"/>
    </location>
</feature>
<feature type="transmembrane region" description="Helical" evidence="5">
    <location>
        <begin position="383"/>
        <end position="402"/>
    </location>
</feature>